<dbReference type="GO" id="GO:0042765">
    <property type="term" value="C:GPI-anchor transamidase complex"/>
    <property type="evidence" value="ECO:0007669"/>
    <property type="project" value="InterPro"/>
</dbReference>
<accession>A0A8R1IE80</accession>
<dbReference type="Pfam" id="PF10510">
    <property type="entry name" value="PIG-S"/>
    <property type="match status" value="1"/>
</dbReference>
<dbReference type="GO" id="GO:0016255">
    <property type="term" value="P:attachment of GPI anchor to protein"/>
    <property type="evidence" value="ECO:0007669"/>
    <property type="project" value="InterPro"/>
</dbReference>
<feature type="transmembrane region" description="Helical" evidence="1">
    <location>
        <begin position="50"/>
        <end position="68"/>
    </location>
</feature>
<evidence type="ECO:0000313" key="3">
    <source>
        <dbReference type="Proteomes" id="UP000005237"/>
    </source>
</evidence>
<reference evidence="3" key="1">
    <citation type="submission" date="2010-08" db="EMBL/GenBank/DDBJ databases">
        <authorList>
            <consortium name="Caenorhabditis japonica Sequencing Consortium"/>
            <person name="Wilson R.K."/>
        </authorList>
    </citation>
    <scope>NUCLEOTIDE SEQUENCE [LARGE SCALE GENOMIC DNA]</scope>
    <source>
        <strain evidence="3">DF5081</strain>
    </source>
</reference>
<dbReference type="InterPro" id="IPR019540">
    <property type="entry name" value="PtdIno-glycan_biosynth_class_S"/>
</dbReference>
<keyword evidence="3" id="KW-1185">Reference proteome</keyword>
<dbReference type="AlphaFoldDB" id="A0A8R1IE80"/>
<proteinExistence type="predicted"/>
<evidence type="ECO:0000313" key="2">
    <source>
        <dbReference type="EnsemblMetazoa" id="CJA31050.1"/>
    </source>
</evidence>
<evidence type="ECO:0000256" key="1">
    <source>
        <dbReference type="SAM" id="Phobius"/>
    </source>
</evidence>
<dbReference type="EnsemblMetazoa" id="CJA31050.1">
    <property type="protein sequence ID" value="CJA31050.1"/>
    <property type="gene ID" value="WBGene00206897"/>
</dbReference>
<protein>
    <submittedName>
        <fullName evidence="2">Uncharacterized protein</fullName>
    </submittedName>
</protein>
<keyword evidence="1" id="KW-1133">Transmembrane helix</keyword>
<name>A0A8R1IE80_CAEJA</name>
<keyword evidence="1" id="KW-0472">Membrane</keyword>
<keyword evidence="1" id="KW-0812">Transmembrane</keyword>
<reference evidence="2" key="2">
    <citation type="submission" date="2022-06" db="UniProtKB">
        <authorList>
            <consortium name="EnsemblMetazoa"/>
        </authorList>
    </citation>
    <scope>IDENTIFICATION</scope>
    <source>
        <strain evidence="2">DF5081</strain>
    </source>
</reference>
<dbReference type="Proteomes" id="UP000005237">
    <property type="component" value="Unassembled WGS sequence"/>
</dbReference>
<sequence length="141" mass="16015">MVETDGAEKRTSWKQNILNFVWGAAEAEEEPGQITESFITHVRAERPFKLAASFAFFILVFVIGMPMWHLTTSSYRAPFATFSANRSISVPIRVLFVTTTTSDEMQADVTSLMEELKENVTSKEVVKPLDFQWTTQFLGVR</sequence>
<organism evidence="2 3">
    <name type="scientific">Caenorhabditis japonica</name>
    <dbReference type="NCBI Taxonomy" id="281687"/>
    <lineage>
        <taxon>Eukaryota</taxon>
        <taxon>Metazoa</taxon>
        <taxon>Ecdysozoa</taxon>
        <taxon>Nematoda</taxon>
        <taxon>Chromadorea</taxon>
        <taxon>Rhabditida</taxon>
        <taxon>Rhabditina</taxon>
        <taxon>Rhabditomorpha</taxon>
        <taxon>Rhabditoidea</taxon>
        <taxon>Rhabditidae</taxon>
        <taxon>Peloderinae</taxon>
        <taxon>Caenorhabditis</taxon>
    </lineage>
</organism>